<keyword evidence="1" id="KW-0472">Membrane</keyword>
<keyword evidence="1" id="KW-0812">Transmembrane</keyword>
<dbReference type="RefSeq" id="WP_016209671.1">
    <property type="nucleotide sequence ID" value="NZ_CP012413.1"/>
</dbReference>
<accession>A0A095CFU6</accession>
<evidence type="ECO:0000313" key="2">
    <source>
        <dbReference type="EMBL" id="ALB23745.1"/>
    </source>
</evidence>
<evidence type="ECO:0000313" key="5">
    <source>
        <dbReference type="Proteomes" id="UP000422232"/>
    </source>
</evidence>
<protein>
    <submittedName>
        <fullName evidence="2">Membrane protein</fullName>
    </submittedName>
</protein>
<evidence type="ECO:0000256" key="1">
    <source>
        <dbReference type="SAM" id="Phobius"/>
    </source>
</evidence>
<keyword evidence="1" id="KW-1133">Transmembrane helix</keyword>
<reference evidence="2 4" key="1">
    <citation type="journal article" date="2014" name="Genome Announc.">
        <title>Comparative Genome Analysis of Two Isolates of the Fish Pathogen Piscirickettsia salmonis from Different Hosts Reveals Major Differences in Virulence-Associated Secretion Systems.</title>
        <authorList>
            <person name="Bohle H."/>
            <person name="Henriquez P."/>
            <person name="Grothusen H."/>
            <person name="Navas E."/>
            <person name="Sandoval A."/>
            <person name="Bustamante F."/>
            <person name="Bustos P."/>
            <person name="Mancilla M."/>
        </authorList>
    </citation>
    <scope>NUCLEOTIDE SEQUENCE [LARGE SCALE GENOMIC DNA]</scope>
    <source>
        <strain evidence="4">B1-32597</strain>
        <strain evidence="2">PM32597B1</strain>
    </source>
</reference>
<reference evidence="2" key="2">
    <citation type="submission" date="2015-08" db="EMBL/GenBank/DDBJ databases">
        <title>Complete genome sequence of Piscirickettsia salmonis strain PM32597B1.</title>
        <authorList>
            <person name="Bohle H."/>
            <person name="Henriquez P."/>
            <person name="Navas E."/>
            <person name="Grothusen H."/>
            <person name="Bustamante F."/>
            <person name="Bustos P."/>
            <person name="Bustos P."/>
            <person name="Mancilla M."/>
        </authorList>
    </citation>
    <scope>NUCLEOTIDE SEQUENCE</scope>
    <source>
        <strain evidence="2">PM32597B1</strain>
    </source>
</reference>
<gene>
    <name evidence="2" type="ORF">KU39_2569</name>
    <name evidence="3" type="ORF">Psal009_02763</name>
</gene>
<dbReference type="STRING" id="1238.AWJ11_12895"/>
<feature type="transmembrane region" description="Helical" evidence="1">
    <location>
        <begin position="43"/>
        <end position="69"/>
    </location>
</feature>
<dbReference type="GeneID" id="66740104"/>
<sequence length="75" mass="7976">MKKAAVISLAVVSVLGCLIISFAGGGLTKFVLSIDSIIHTLEWIGLGIIALFVGAFVILGTIVIFAAVWDELFRR</sequence>
<dbReference type="PROSITE" id="PS51257">
    <property type="entry name" value="PROKAR_LIPOPROTEIN"/>
    <property type="match status" value="1"/>
</dbReference>
<dbReference type="OrthoDB" id="9898823at2"/>
<dbReference type="EMBL" id="CP038908">
    <property type="protein sequence ID" value="QGO06830.1"/>
    <property type="molecule type" value="Genomic_DNA"/>
</dbReference>
<keyword evidence="5" id="KW-1185">Reference proteome</keyword>
<organism evidence="3 5">
    <name type="scientific">Piscirickettsia salmonis</name>
    <dbReference type="NCBI Taxonomy" id="1238"/>
    <lineage>
        <taxon>Bacteria</taxon>
        <taxon>Pseudomonadati</taxon>
        <taxon>Pseudomonadota</taxon>
        <taxon>Gammaproteobacteria</taxon>
        <taxon>Thiotrichales</taxon>
        <taxon>Piscirickettsiaceae</taxon>
        <taxon>Piscirickettsia</taxon>
    </lineage>
</organism>
<dbReference type="Proteomes" id="UP000422232">
    <property type="component" value="Chromosome"/>
</dbReference>
<name>A0A095CFU6_PISSA</name>
<proteinExistence type="predicted"/>
<dbReference type="Proteomes" id="UP000029558">
    <property type="component" value="Chromosome"/>
</dbReference>
<evidence type="ECO:0000313" key="3">
    <source>
        <dbReference type="EMBL" id="QGO06830.1"/>
    </source>
</evidence>
<reference evidence="3 5" key="3">
    <citation type="submission" date="2019-04" db="EMBL/GenBank/DDBJ databases">
        <title>Complete genome sequencing of Piscirickettsia salmonis strain Psal-009.</title>
        <authorList>
            <person name="Schober I."/>
            <person name="Bunk B."/>
            <person name="Sproer C."/>
            <person name="Carril G.P."/>
            <person name="Riedel T."/>
            <person name="Flores-Herrera P.A."/>
            <person name="Nourdin-Galindo G."/>
            <person name="Marshall S.H."/>
            <person name="Overmann J."/>
        </authorList>
    </citation>
    <scope>NUCLEOTIDE SEQUENCE [LARGE SCALE GENOMIC DNA]</scope>
    <source>
        <strain evidence="3 5">Psal-009</strain>
    </source>
</reference>
<evidence type="ECO:0000313" key="4">
    <source>
        <dbReference type="Proteomes" id="UP000029558"/>
    </source>
</evidence>
<dbReference type="EMBL" id="CP012508">
    <property type="protein sequence ID" value="ALB23745.1"/>
    <property type="molecule type" value="Genomic_DNA"/>
</dbReference>
<dbReference type="AlphaFoldDB" id="A0A095CFU6"/>